<keyword evidence="2" id="KW-1133">Transmembrane helix</keyword>
<dbReference type="SMART" id="SM00028">
    <property type="entry name" value="TPR"/>
    <property type="match status" value="2"/>
</dbReference>
<feature type="repeat" description="TPR" evidence="1">
    <location>
        <begin position="123"/>
        <end position="156"/>
    </location>
</feature>
<feature type="transmembrane region" description="Helical" evidence="2">
    <location>
        <begin position="9"/>
        <end position="27"/>
    </location>
</feature>
<organism evidence="4">
    <name type="scientific">Nitrospira defluvii</name>
    <dbReference type="NCBI Taxonomy" id="330214"/>
    <lineage>
        <taxon>Bacteria</taxon>
        <taxon>Pseudomonadati</taxon>
        <taxon>Nitrospirota</taxon>
        <taxon>Nitrospiria</taxon>
        <taxon>Nitrospirales</taxon>
        <taxon>Nitrospiraceae</taxon>
        <taxon>Nitrospira</taxon>
    </lineage>
</organism>
<dbReference type="EMBL" id="FP929003">
    <property type="protein sequence ID" value="CBK41156.1"/>
    <property type="molecule type" value="Genomic_DNA"/>
</dbReference>
<dbReference type="SUPFAM" id="SSF48452">
    <property type="entry name" value="TPR-like"/>
    <property type="match status" value="1"/>
</dbReference>
<keyword evidence="1" id="KW-0802">TPR repeat</keyword>
<dbReference type="Pfam" id="PF13181">
    <property type="entry name" value="TPR_8"/>
    <property type="match status" value="1"/>
</dbReference>
<reference evidence="5" key="3">
    <citation type="submission" date="2010-03" db="EMBL/GenBank/DDBJ databases">
        <authorList>
            <person name="Genoscope - CEA"/>
        </authorList>
    </citation>
    <scope>NUCLEOTIDE SEQUENCE</scope>
</reference>
<dbReference type="Gene3D" id="1.25.40.10">
    <property type="entry name" value="Tetratricopeptide repeat domain"/>
    <property type="match status" value="1"/>
</dbReference>
<sequence>MYRRNIKHILGPLAVLIGIFIFYQTWLKPHYFHDTPAPPPQVIVEETTPASNAPVAPSQERTAPEIKRSRTIDPVSIPVPRHSELLGAIHEELEKHNIALAETKLEELPSSILSESATKRHIAILWNNLGILQERSGGTEVSVKAFKKAVALDPQNSIAHLNLAHAYWGLRDPALTEDFLRRVVALSPDEPFPHVALADLLQEKDHLPEAGKHLAQAKERIKKDPGLQSYLKAVTTKVHRAEKVEDKFSTHSSIHFTVKYDGGDDPDTWTTVLDILEEAYREIGQKFNFFPSKPIIVVLHTKNQFQGATGSPGWADGLFDPVLGRIQIPTQGAATDRAWLTRVLRHEFVHALIHEELGATGGMIPTWLNEGLAMQLTGDPWEEVTGVTSGEHSLVPLTALEGSWESLPAEKVALAYREANAATHYLIERFGMHKVHEVLLHLRARQTIAAAMQDRLLLSYDHFQQQWADSLGSTVVPPKS</sequence>
<dbReference type="EMBL" id="EU559167">
    <property type="protein sequence ID" value="ACE75563.1"/>
    <property type="molecule type" value="Genomic_DNA"/>
</dbReference>
<dbReference type="eggNOG" id="COG3063">
    <property type="taxonomic scope" value="Bacteria"/>
</dbReference>
<dbReference type="Proteomes" id="UP000001660">
    <property type="component" value="Chromosome"/>
</dbReference>
<gene>
    <name evidence="5" type="ORF">NIDE1407</name>
</gene>
<dbReference type="Pfam" id="PF13485">
    <property type="entry name" value="Peptidase_MA_2"/>
    <property type="match status" value="1"/>
</dbReference>
<dbReference type="OrthoDB" id="9787613at2"/>
<dbReference type="AlphaFoldDB" id="B3U4J6"/>
<evidence type="ECO:0000256" key="2">
    <source>
        <dbReference type="SAM" id="Phobius"/>
    </source>
</evidence>
<dbReference type="PROSITE" id="PS50005">
    <property type="entry name" value="TPR"/>
    <property type="match status" value="1"/>
</dbReference>
<accession>B3U4J6</accession>
<dbReference type="InterPro" id="IPR039568">
    <property type="entry name" value="Peptidase_MA-like_dom"/>
</dbReference>
<evidence type="ECO:0000313" key="5">
    <source>
        <dbReference type="EMBL" id="CBK41156.1"/>
    </source>
</evidence>
<evidence type="ECO:0000313" key="4">
    <source>
        <dbReference type="EMBL" id="ACE75563.1"/>
    </source>
</evidence>
<evidence type="ECO:0000256" key="1">
    <source>
        <dbReference type="PROSITE-ProRule" id="PRU00339"/>
    </source>
</evidence>
<evidence type="ECO:0000313" key="6">
    <source>
        <dbReference type="Proteomes" id="UP000001660"/>
    </source>
</evidence>
<name>B3U4J6_9BACT</name>
<reference evidence="4" key="1">
    <citation type="journal article" date="2008" name="Environ. Microbiol.">
        <title>Environmental genomics reveals a functional chlorite dismutase in the nitrite-oxidizing bacterium 'Candidatus Nitrospira defluvii'.</title>
        <authorList>
            <person name="Maixner F."/>
            <person name="Wagner M."/>
            <person name="Lucker S."/>
            <person name="Pelletier E."/>
            <person name="Schmitz-Esser S."/>
            <person name="Hace K."/>
            <person name="Spieck E."/>
            <person name="Konrat R."/>
            <person name="Le Paslier D."/>
            <person name="Daims H."/>
        </authorList>
    </citation>
    <scope>NUCLEOTIDE SEQUENCE</scope>
</reference>
<keyword evidence="6" id="KW-1185">Reference proteome</keyword>
<dbReference type="InterPro" id="IPR011990">
    <property type="entry name" value="TPR-like_helical_dom_sf"/>
</dbReference>
<dbReference type="InterPro" id="IPR019734">
    <property type="entry name" value="TPR_rpt"/>
</dbReference>
<evidence type="ECO:0000259" key="3">
    <source>
        <dbReference type="Pfam" id="PF13485"/>
    </source>
</evidence>
<proteinExistence type="predicted"/>
<dbReference type="KEGG" id="nde:NIDE1407"/>
<protein>
    <submittedName>
        <fullName evidence="4">Putative TPR repeat protein</fullName>
    </submittedName>
</protein>
<keyword evidence="2" id="KW-0812">Transmembrane</keyword>
<feature type="domain" description="Peptidase MA-like" evidence="3">
    <location>
        <begin position="293"/>
        <end position="469"/>
    </location>
</feature>
<reference evidence="5 6" key="2">
    <citation type="journal article" date="2010" name="Proc. Natl. Acad. Sci. U.S.A.">
        <title>A Nitrospira metagenome illuminates the physiology and evolution of globally important nitrite-oxidizing bacteria.</title>
        <authorList>
            <person name="Lucker S."/>
            <person name="Wagner M."/>
            <person name="Maixner F."/>
            <person name="Pelletier E."/>
            <person name="Koch H."/>
            <person name="Vacherie B."/>
            <person name="Rattei T."/>
            <person name="Sinninghe Damste J."/>
            <person name="Spieck E."/>
            <person name="Le Paslier D."/>
            <person name="Daims H."/>
        </authorList>
    </citation>
    <scope>NUCLEOTIDE SEQUENCE [LARGE SCALE GENOMIC DNA]</scope>
</reference>
<keyword evidence="2" id="KW-0472">Membrane</keyword>
<dbReference type="STRING" id="330214.NIDE1407"/>
<dbReference type="HOGENOM" id="CLU_568255_0_0_0"/>